<comment type="caution">
    <text evidence="4">The sequence shown here is derived from an EMBL/GenBank/DDBJ whole genome shotgun (WGS) entry which is preliminary data.</text>
</comment>
<gene>
    <name evidence="4" type="ORF">EQU50_04050</name>
</gene>
<organism evidence="4 5">
    <name type="scientific">Candidatus Finniella inopinata</name>
    <dbReference type="NCBI Taxonomy" id="1696036"/>
    <lineage>
        <taxon>Bacteria</taxon>
        <taxon>Pseudomonadati</taxon>
        <taxon>Pseudomonadota</taxon>
        <taxon>Alphaproteobacteria</taxon>
        <taxon>Holosporales</taxon>
        <taxon>Candidatus Paracaedibacteraceae</taxon>
        <taxon>Candidatus Finniella</taxon>
    </lineage>
</organism>
<name>A0A4Q7DJA7_9PROT</name>
<evidence type="ECO:0000256" key="3">
    <source>
        <dbReference type="SAM" id="SignalP"/>
    </source>
</evidence>
<evidence type="ECO:0000256" key="1">
    <source>
        <dbReference type="SAM" id="Coils"/>
    </source>
</evidence>
<feature type="compositionally biased region" description="Low complexity" evidence="2">
    <location>
        <begin position="125"/>
        <end position="146"/>
    </location>
</feature>
<feature type="signal peptide" evidence="3">
    <location>
        <begin position="1"/>
        <end position="22"/>
    </location>
</feature>
<keyword evidence="3" id="KW-0732">Signal</keyword>
<keyword evidence="1" id="KW-0175">Coiled coil</keyword>
<protein>
    <submittedName>
        <fullName evidence="4">Uncharacterized protein</fullName>
    </submittedName>
</protein>
<evidence type="ECO:0000256" key="2">
    <source>
        <dbReference type="SAM" id="MobiDB-lite"/>
    </source>
</evidence>
<sequence length="498" mass="53720">MSLNIMKLLTVGLLLTSSMSFAASGSHVLEEDASSSAGQKHKRIVTRCKVVQLDPSQSLQPLVTATSASSVPSSVGSTVSLLTKTSTLTNNNSTTCIGVGTFSSATGVVSGRIASITEEDDQGGSSASVTSSSSPAPSSSTTALASDVEETNAHTKAPSASEILANGLKEETKLFSLERIQKVSSFTLPHALNLTPYSNTSDPEFNALELLVADSFYDYGKASGTESGSSSGLSPSKRRAQEVIKWLSLEIQKKKDDKKDVDLKMAHRKDGVLSDLKTTSDSLQLKIDNYSLLFKEALFHIDRTDSFVLYTRGAIEDLKKSCFDLEALAKEEKNEADRKKHEDTIVSQKANIQKFQLQIISAEALMHAIYPYHRPWIPIPFTAGFLAYPQSSENSERSDITGFPKLPTSFNITPEMLADNVGDKENHYLKYLKCMLNDDAFKLKAAKQAKRVVFESAPTTAAADSTSTSAATVAAATTAAATLESKEEKKNLEKNKLS</sequence>
<dbReference type="EMBL" id="SCFB01000005">
    <property type="protein sequence ID" value="RZI46114.1"/>
    <property type="molecule type" value="Genomic_DNA"/>
</dbReference>
<evidence type="ECO:0000313" key="4">
    <source>
        <dbReference type="EMBL" id="RZI46114.1"/>
    </source>
</evidence>
<keyword evidence="5" id="KW-1185">Reference proteome</keyword>
<dbReference type="Proteomes" id="UP000293550">
    <property type="component" value="Unassembled WGS sequence"/>
</dbReference>
<accession>A0A4Q7DJA7</accession>
<feature type="coiled-coil region" evidence="1">
    <location>
        <begin position="315"/>
        <end position="342"/>
    </location>
</feature>
<feature type="chain" id="PRO_5020484179" evidence="3">
    <location>
        <begin position="23"/>
        <end position="498"/>
    </location>
</feature>
<dbReference type="RefSeq" id="WP_130153868.1">
    <property type="nucleotide sequence ID" value="NZ_SCFB01000005.1"/>
</dbReference>
<evidence type="ECO:0000313" key="5">
    <source>
        <dbReference type="Proteomes" id="UP000293550"/>
    </source>
</evidence>
<feature type="region of interest" description="Disordered" evidence="2">
    <location>
        <begin position="118"/>
        <end position="159"/>
    </location>
</feature>
<proteinExistence type="predicted"/>
<dbReference type="AlphaFoldDB" id="A0A4Q7DJA7"/>
<reference evidence="4 5" key="1">
    <citation type="submission" date="2018-10" db="EMBL/GenBank/DDBJ databases">
        <title>An updated phylogeny of the Alphaproteobacteria reveals that the parasitic Rickettsiales and Holosporales have independent origins.</title>
        <authorList>
            <person name="Munoz-Gomez S.A."/>
            <person name="Hess S."/>
            <person name="Burger G."/>
            <person name="Lang B.F."/>
            <person name="Susko E."/>
            <person name="Slamovits C.H."/>
            <person name="Roger A.J."/>
        </authorList>
    </citation>
    <scope>NUCLEOTIDE SEQUENCE [LARGE SCALE GENOMIC DNA]</scope>
    <source>
        <strain evidence="4">HOLO01</strain>
    </source>
</reference>